<dbReference type="PANTHER" id="PTHR40038">
    <property type="entry name" value="MEMBRANE-ASSOCIATED PROTEIN TCAA"/>
    <property type="match status" value="1"/>
</dbReference>
<gene>
    <name evidence="5" type="ORF">SAMN05877842_104108</name>
</gene>
<dbReference type="Proteomes" id="UP000219252">
    <property type="component" value="Unassembled WGS sequence"/>
</dbReference>
<name>A0A285U8X1_9BACL</name>
<protein>
    <recommendedName>
        <fullName evidence="7">Membrane protein YvbJ</fullName>
    </recommendedName>
</protein>
<feature type="transmembrane region" description="Helical" evidence="1">
    <location>
        <begin position="60"/>
        <end position="83"/>
    </location>
</feature>
<evidence type="ECO:0000313" key="6">
    <source>
        <dbReference type="Proteomes" id="UP000219252"/>
    </source>
</evidence>
<keyword evidence="6" id="KW-1185">Reference proteome</keyword>
<dbReference type="EMBL" id="OBQC01000004">
    <property type="protein sequence ID" value="SOC38360.1"/>
    <property type="molecule type" value="Genomic_DNA"/>
</dbReference>
<sequence length="594" mass="66583">MKKFCQECGHEAKATDIMCTNCGTEIIDINDKQQSASQTKLNTEMKPQKGKQPMSKQQKILISVVGALAVLIIGFSVWANLYFSKDSTENRFYKAIENKDSEQLEQLLIYENGSTATKNELDAFIKLADDLKENELKSLVNVVPDGKFLGIFQKHKVQAIDQFAYYSGPTEGLEMQFNNSKIKDQKDSDGITYGPLLPGIYTVNVSLDNEFGKSTTEIEVTLANSTSEKVSMDELPIGVASVNVVNYDGELMSKSHLLVNGNKVEIDENGESGNFGPLFLDGSQEVKVVANYPWGEVESKSYSIDSNYIEVDASLVSGDQLEKIKEVLLTFGEEMQDAKAQLSTDVFTSVTDILRDDFLYFEIDPLLRENIYYTGKLNKVELNADNMWPHNGLVVVHSMFDYSYAFFEAGEEPPALEDYELHSFVGLAYDESTQEWKVSYIEADNHEGVDPTDTLKGSEVVYAPSDEAITVSGTDLRAEMQEFMEAYTIASVDAINFRDISHMSPYLTSDGPRYEEALDYIAYLENAGITEEYVSTEVVDVVDHGDGSYLVTTHEEFIIFYPTRESQNRYETVVEVKKENGSWKVHKLVSTKGI</sequence>
<dbReference type="Pfam" id="PF25155">
    <property type="entry name" value="NTF2_YvbJ"/>
    <property type="match status" value="1"/>
</dbReference>
<evidence type="ECO:0000259" key="4">
    <source>
        <dbReference type="Pfam" id="PF25155"/>
    </source>
</evidence>
<dbReference type="PANTHER" id="PTHR40038:SF1">
    <property type="entry name" value="MEMBRANE-ASSOCIATED PROTEIN TCAA"/>
    <property type="match status" value="1"/>
</dbReference>
<dbReference type="InterPro" id="IPR054528">
    <property type="entry name" value="TcaA_5th"/>
</dbReference>
<dbReference type="Pfam" id="PF22819">
    <property type="entry name" value="TcaA_5th"/>
    <property type="match status" value="1"/>
</dbReference>
<reference evidence="6" key="1">
    <citation type="submission" date="2017-08" db="EMBL/GenBank/DDBJ databases">
        <authorList>
            <person name="Varghese N."/>
            <person name="Submissions S."/>
        </authorList>
    </citation>
    <scope>NUCLEOTIDE SEQUENCE [LARGE SCALE GENOMIC DNA]</scope>
    <source>
        <strain evidence="6">JC23</strain>
    </source>
</reference>
<dbReference type="RefSeq" id="WP_097149105.1">
    <property type="nucleotide sequence ID" value="NZ_OBQC01000004.1"/>
</dbReference>
<dbReference type="InterPro" id="IPR056902">
    <property type="entry name" value="NTF2_YvbJ"/>
</dbReference>
<feature type="domain" description="TcaA protein NTF2-like" evidence="2">
    <location>
        <begin position="477"/>
        <end position="588"/>
    </location>
</feature>
<keyword evidence="1" id="KW-0812">Transmembrane</keyword>
<feature type="domain" description="TcaA 4th" evidence="3">
    <location>
        <begin position="253"/>
        <end position="312"/>
    </location>
</feature>
<evidence type="ECO:0000259" key="2">
    <source>
        <dbReference type="Pfam" id="PF22819"/>
    </source>
</evidence>
<evidence type="ECO:0000256" key="1">
    <source>
        <dbReference type="SAM" id="Phobius"/>
    </source>
</evidence>
<keyword evidence="1" id="KW-0472">Membrane</keyword>
<dbReference type="InterPro" id="IPR054530">
    <property type="entry name" value="TcaA_4th"/>
</dbReference>
<evidence type="ECO:0000259" key="3">
    <source>
        <dbReference type="Pfam" id="PF22820"/>
    </source>
</evidence>
<accession>A0A285U8X1</accession>
<feature type="domain" description="YvbJ-like NTF2-like" evidence="4">
    <location>
        <begin position="324"/>
        <end position="441"/>
    </location>
</feature>
<dbReference type="AlphaFoldDB" id="A0A285U8X1"/>
<dbReference type="OrthoDB" id="1682769at2"/>
<keyword evidence="1" id="KW-1133">Transmembrane helix</keyword>
<evidence type="ECO:0000313" key="5">
    <source>
        <dbReference type="EMBL" id="SOC38360.1"/>
    </source>
</evidence>
<proteinExistence type="predicted"/>
<dbReference type="Pfam" id="PF22820">
    <property type="entry name" value="TcaA_3rd_4th"/>
    <property type="match status" value="1"/>
</dbReference>
<organism evidence="5 6">
    <name type="scientific">Ureibacillus acetophenoni</name>
    <dbReference type="NCBI Taxonomy" id="614649"/>
    <lineage>
        <taxon>Bacteria</taxon>
        <taxon>Bacillati</taxon>
        <taxon>Bacillota</taxon>
        <taxon>Bacilli</taxon>
        <taxon>Bacillales</taxon>
        <taxon>Caryophanaceae</taxon>
        <taxon>Ureibacillus</taxon>
    </lineage>
</organism>
<evidence type="ECO:0008006" key="7">
    <source>
        <dbReference type="Google" id="ProtNLM"/>
    </source>
</evidence>